<gene>
    <name evidence="1" type="ORF">QUC96_011030</name>
</gene>
<proteinExistence type="predicted"/>
<dbReference type="EMBL" id="CP171742">
    <property type="protein sequence ID" value="XKR68964.1"/>
    <property type="molecule type" value="Genomic_DNA"/>
</dbReference>
<keyword evidence="2" id="KW-1185">Reference proteome</keyword>
<name>A0ACD5FM02_STAHY</name>
<dbReference type="Proteomes" id="UP001234913">
    <property type="component" value="Chromosome"/>
</dbReference>
<reference evidence="1" key="1">
    <citation type="submission" date="2024-09" db="EMBL/GenBank/DDBJ databases">
        <authorList>
            <person name="Gagne-Thivierge C."/>
        </authorList>
    </citation>
    <scope>NUCLEOTIDE SEQUENCE</scope>
    <source>
        <strain evidence="1">SC310</strain>
    </source>
</reference>
<protein>
    <submittedName>
        <fullName evidence="1">Uncharacterized protein</fullName>
    </submittedName>
</protein>
<evidence type="ECO:0000313" key="2">
    <source>
        <dbReference type="Proteomes" id="UP001234913"/>
    </source>
</evidence>
<evidence type="ECO:0000313" key="1">
    <source>
        <dbReference type="EMBL" id="XKR68964.1"/>
    </source>
</evidence>
<accession>A0ACD5FM02</accession>
<sequence>MELTAIKRVNYIHDCAGKTPTQVQNELSVKGIRGFVVNVNKDKVTMLIEKQYSKSNLEVMRNGKD</sequence>
<organism evidence="1 2">
    <name type="scientific">Staphylococcus hyicus</name>
    <dbReference type="NCBI Taxonomy" id="1284"/>
    <lineage>
        <taxon>Bacteria</taxon>
        <taxon>Bacillati</taxon>
        <taxon>Bacillota</taxon>
        <taxon>Bacilli</taxon>
        <taxon>Bacillales</taxon>
        <taxon>Staphylococcaceae</taxon>
        <taxon>Staphylococcus</taxon>
    </lineage>
</organism>